<reference evidence="3" key="1">
    <citation type="journal article" date="2020" name="Stud. Mycol.">
        <title>101 Dothideomycetes genomes: a test case for predicting lifestyles and emergence of pathogens.</title>
        <authorList>
            <person name="Haridas S."/>
            <person name="Albert R."/>
            <person name="Binder M."/>
            <person name="Bloem J."/>
            <person name="Labutti K."/>
            <person name="Salamov A."/>
            <person name="Andreopoulos B."/>
            <person name="Baker S."/>
            <person name="Barry K."/>
            <person name="Bills G."/>
            <person name="Bluhm B."/>
            <person name="Cannon C."/>
            <person name="Castanera R."/>
            <person name="Culley D."/>
            <person name="Daum C."/>
            <person name="Ezra D."/>
            <person name="Gonzalez J."/>
            <person name="Henrissat B."/>
            <person name="Kuo A."/>
            <person name="Liang C."/>
            <person name="Lipzen A."/>
            <person name="Lutzoni F."/>
            <person name="Magnuson J."/>
            <person name="Mondo S."/>
            <person name="Nolan M."/>
            <person name="Ohm R."/>
            <person name="Pangilinan J."/>
            <person name="Park H.-J."/>
            <person name="Ramirez L."/>
            <person name="Alfaro M."/>
            <person name="Sun H."/>
            <person name="Tritt A."/>
            <person name="Yoshinaga Y."/>
            <person name="Zwiers L.-H."/>
            <person name="Turgeon B."/>
            <person name="Goodwin S."/>
            <person name="Spatafora J."/>
            <person name="Crous P."/>
            <person name="Grigoriev I."/>
        </authorList>
    </citation>
    <scope>NUCLEOTIDE SEQUENCE</scope>
    <source>
        <strain evidence="3">CBS 175.79</strain>
    </source>
</reference>
<feature type="non-terminal residue" evidence="3">
    <location>
        <position position="1"/>
    </location>
</feature>
<evidence type="ECO:0000313" key="3">
    <source>
        <dbReference type="EMBL" id="KAF2021303.1"/>
    </source>
</evidence>
<keyword evidence="2" id="KW-0812">Transmembrane</keyword>
<dbReference type="AlphaFoldDB" id="A0A6A5Y7U6"/>
<proteinExistence type="predicted"/>
<accession>A0A6A5Y7U6</accession>
<keyword evidence="4" id="KW-1185">Reference proteome</keyword>
<dbReference type="EMBL" id="ML978066">
    <property type="protein sequence ID" value="KAF2021303.1"/>
    <property type="molecule type" value="Genomic_DNA"/>
</dbReference>
<evidence type="ECO:0000256" key="1">
    <source>
        <dbReference type="SAM" id="MobiDB-lite"/>
    </source>
</evidence>
<organism evidence="3 4">
    <name type="scientific">Aaosphaeria arxii CBS 175.79</name>
    <dbReference type="NCBI Taxonomy" id="1450172"/>
    <lineage>
        <taxon>Eukaryota</taxon>
        <taxon>Fungi</taxon>
        <taxon>Dikarya</taxon>
        <taxon>Ascomycota</taxon>
        <taxon>Pezizomycotina</taxon>
        <taxon>Dothideomycetes</taxon>
        <taxon>Pleosporomycetidae</taxon>
        <taxon>Pleosporales</taxon>
        <taxon>Pleosporales incertae sedis</taxon>
        <taxon>Aaosphaeria</taxon>
    </lineage>
</organism>
<evidence type="ECO:0000256" key="2">
    <source>
        <dbReference type="SAM" id="Phobius"/>
    </source>
</evidence>
<feature type="compositionally biased region" description="Basic and acidic residues" evidence="1">
    <location>
        <begin position="120"/>
        <end position="134"/>
    </location>
</feature>
<keyword evidence="2" id="KW-0472">Membrane</keyword>
<feature type="transmembrane region" description="Helical" evidence="2">
    <location>
        <begin position="6"/>
        <end position="22"/>
    </location>
</feature>
<feature type="region of interest" description="Disordered" evidence="1">
    <location>
        <begin position="35"/>
        <end position="134"/>
    </location>
</feature>
<dbReference type="Pfam" id="PF15932">
    <property type="entry name" value="DUF4748"/>
    <property type="match status" value="1"/>
</dbReference>
<evidence type="ECO:0000313" key="4">
    <source>
        <dbReference type="Proteomes" id="UP000799778"/>
    </source>
</evidence>
<dbReference type="InterPro" id="IPR031833">
    <property type="entry name" value="DUF4748"/>
</dbReference>
<dbReference type="GeneID" id="54283991"/>
<feature type="compositionally biased region" description="Basic and acidic residues" evidence="1">
    <location>
        <begin position="35"/>
        <end position="49"/>
    </location>
</feature>
<dbReference type="OrthoDB" id="2559326at2759"/>
<dbReference type="Proteomes" id="UP000799778">
    <property type="component" value="Unassembled WGS sequence"/>
</dbReference>
<name>A0A6A5Y7U6_9PLEO</name>
<dbReference type="RefSeq" id="XP_033389642.1">
    <property type="nucleotide sequence ID" value="XM_033526594.1"/>
</dbReference>
<gene>
    <name evidence="3" type="ORF">BU24DRAFT_416966</name>
</gene>
<dbReference type="PANTHER" id="PTHR41800:SF1">
    <property type="entry name" value="EXPRESSED PROTEIN"/>
    <property type="match status" value="1"/>
</dbReference>
<protein>
    <submittedName>
        <fullName evidence="3">Uncharacterized protein</fullName>
    </submittedName>
</protein>
<keyword evidence="2" id="KW-1133">Transmembrane helix</keyword>
<dbReference type="PANTHER" id="PTHR41800">
    <property type="entry name" value="EXPRESSED PROTEIN"/>
    <property type="match status" value="1"/>
</dbReference>
<sequence>NNPRSYGWGTLIVAGGGAYYFAKRSINAERAAKSEADFRKRQRQYEMEQAHINGGGSTSSSTSSPYAPLPSGIRPVPPSVVDELKRKREEAKADKDWHVQDDNAGHPSQEANSDPAPTRHAPEDESQKVTEKSN</sequence>
<feature type="compositionally biased region" description="Basic and acidic residues" evidence="1">
    <location>
        <begin position="82"/>
        <end position="104"/>
    </location>
</feature>